<evidence type="ECO:0000256" key="10">
    <source>
        <dbReference type="ARBA" id="ARBA00023136"/>
    </source>
</evidence>
<dbReference type="GO" id="GO:0005267">
    <property type="term" value="F:potassium channel activity"/>
    <property type="evidence" value="ECO:0007669"/>
    <property type="project" value="UniProtKB-KW"/>
</dbReference>
<keyword evidence="4" id="KW-0633">Potassium transport</keyword>
<dbReference type="GO" id="GO:0016020">
    <property type="term" value="C:membrane"/>
    <property type="evidence" value="ECO:0007669"/>
    <property type="project" value="UniProtKB-SubCell"/>
</dbReference>
<evidence type="ECO:0000313" key="16">
    <source>
        <dbReference type="Proteomes" id="UP000051036"/>
    </source>
</evidence>
<dbReference type="PATRIC" id="fig|1423763.3.peg.44"/>
<comment type="catalytic activity">
    <reaction evidence="12">
        <text>K(+)(in) = K(+)(out)</text>
        <dbReference type="Rhea" id="RHEA:29463"/>
        <dbReference type="ChEBI" id="CHEBI:29103"/>
    </reaction>
</comment>
<keyword evidence="7" id="KW-0630">Potassium</keyword>
<keyword evidence="13" id="KW-0175">Coiled coil</keyword>
<dbReference type="InterPro" id="IPR010617">
    <property type="entry name" value="TMEM175-like"/>
</dbReference>
<feature type="transmembrane region" description="Helical" evidence="14">
    <location>
        <begin position="215"/>
        <end position="232"/>
    </location>
</feature>
<keyword evidence="8 14" id="KW-1133">Transmembrane helix</keyword>
<dbReference type="Proteomes" id="UP000051036">
    <property type="component" value="Unassembled WGS sequence"/>
</dbReference>
<evidence type="ECO:0000256" key="9">
    <source>
        <dbReference type="ARBA" id="ARBA00023065"/>
    </source>
</evidence>
<dbReference type="STRING" id="1423763.FC46_GL000045"/>
<dbReference type="EMBL" id="AZFM01000001">
    <property type="protein sequence ID" value="KRL91497.1"/>
    <property type="molecule type" value="Genomic_DNA"/>
</dbReference>
<dbReference type="AlphaFoldDB" id="A0A0R1UDL1"/>
<dbReference type="Pfam" id="PF06736">
    <property type="entry name" value="TMEM175"/>
    <property type="match status" value="1"/>
</dbReference>
<keyword evidence="3" id="KW-0813">Transport</keyword>
<keyword evidence="5 14" id="KW-0812">Transmembrane</keyword>
<accession>A0A0R1UDL1</accession>
<keyword evidence="16" id="KW-1185">Reference proteome</keyword>
<dbReference type="GO" id="GO:0015252">
    <property type="term" value="F:proton channel activity"/>
    <property type="evidence" value="ECO:0007669"/>
    <property type="project" value="InterPro"/>
</dbReference>
<comment type="similarity">
    <text evidence="2">Belongs to the TMEM175 family.</text>
</comment>
<keyword evidence="10 14" id="KW-0472">Membrane</keyword>
<evidence type="ECO:0000256" key="7">
    <source>
        <dbReference type="ARBA" id="ARBA00022958"/>
    </source>
</evidence>
<evidence type="ECO:0000256" key="4">
    <source>
        <dbReference type="ARBA" id="ARBA00022538"/>
    </source>
</evidence>
<comment type="caution">
    <text evidence="15">The sequence shown here is derived from an EMBL/GenBank/DDBJ whole genome shotgun (WGS) entry which is preliminary data.</text>
</comment>
<evidence type="ECO:0000256" key="3">
    <source>
        <dbReference type="ARBA" id="ARBA00022448"/>
    </source>
</evidence>
<evidence type="ECO:0000256" key="8">
    <source>
        <dbReference type="ARBA" id="ARBA00022989"/>
    </source>
</evidence>
<evidence type="ECO:0000256" key="14">
    <source>
        <dbReference type="SAM" id="Phobius"/>
    </source>
</evidence>
<evidence type="ECO:0000256" key="5">
    <source>
        <dbReference type="ARBA" id="ARBA00022692"/>
    </source>
</evidence>
<evidence type="ECO:0000256" key="12">
    <source>
        <dbReference type="ARBA" id="ARBA00034430"/>
    </source>
</evidence>
<evidence type="ECO:0000256" key="13">
    <source>
        <dbReference type="SAM" id="Coils"/>
    </source>
</evidence>
<proteinExistence type="inferred from homology"/>
<organism evidence="15 16">
    <name type="scientific">Lactobacillus kalixensis DSM 16043</name>
    <dbReference type="NCBI Taxonomy" id="1423763"/>
    <lineage>
        <taxon>Bacteria</taxon>
        <taxon>Bacillati</taxon>
        <taxon>Bacillota</taxon>
        <taxon>Bacilli</taxon>
        <taxon>Lactobacillales</taxon>
        <taxon>Lactobacillaceae</taxon>
        <taxon>Lactobacillus</taxon>
    </lineage>
</organism>
<evidence type="ECO:0000313" key="15">
    <source>
        <dbReference type="EMBL" id="KRL91497.1"/>
    </source>
</evidence>
<feature type="transmembrane region" description="Helical" evidence="14">
    <location>
        <begin position="88"/>
        <end position="114"/>
    </location>
</feature>
<gene>
    <name evidence="15" type="ORF">FC46_GL000045</name>
</gene>
<evidence type="ECO:0000256" key="1">
    <source>
        <dbReference type="ARBA" id="ARBA00004141"/>
    </source>
</evidence>
<keyword evidence="9" id="KW-0406">Ion transport</keyword>
<reference evidence="15 16" key="1">
    <citation type="journal article" date="2015" name="Genome Announc.">
        <title>Expanding the biotechnology potential of lactobacilli through comparative genomics of 213 strains and associated genera.</title>
        <authorList>
            <person name="Sun Z."/>
            <person name="Harris H.M."/>
            <person name="McCann A."/>
            <person name="Guo C."/>
            <person name="Argimon S."/>
            <person name="Zhang W."/>
            <person name="Yang X."/>
            <person name="Jeffery I.B."/>
            <person name="Cooney J.C."/>
            <person name="Kagawa T.F."/>
            <person name="Liu W."/>
            <person name="Song Y."/>
            <person name="Salvetti E."/>
            <person name="Wrobel A."/>
            <person name="Rasinkangas P."/>
            <person name="Parkhill J."/>
            <person name="Rea M.C."/>
            <person name="O'Sullivan O."/>
            <person name="Ritari J."/>
            <person name="Douillard F.P."/>
            <person name="Paul Ross R."/>
            <person name="Yang R."/>
            <person name="Briner A.E."/>
            <person name="Felis G.E."/>
            <person name="de Vos W.M."/>
            <person name="Barrangou R."/>
            <person name="Klaenhammer T.R."/>
            <person name="Caufield P.W."/>
            <person name="Cui Y."/>
            <person name="Zhang H."/>
            <person name="O'Toole P.W."/>
        </authorList>
    </citation>
    <scope>NUCLEOTIDE SEQUENCE [LARGE SCALE GENOMIC DNA]</scope>
    <source>
        <strain evidence="15 16">DSM 16043</strain>
    </source>
</reference>
<evidence type="ECO:0000256" key="11">
    <source>
        <dbReference type="ARBA" id="ARBA00023303"/>
    </source>
</evidence>
<comment type="subcellular location">
    <subcellularLocation>
        <location evidence="1">Membrane</location>
        <topology evidence="1">Multi-pass membrane protein</topology>
    </subcellularLocation>
</comment>
<feature type="transmembrane region" description="Helical" evidence="14">
    <location>
        <begin position="121"/>
        <end position="142"/>
    </location>
</feature>
<feature type="transmembrane region" description="Helical" evidence="14">
    <location>
        <begin position="56"/>
        <end position="76"/>
    </location>
</feature>
<sequence length="238" mass="28154">MWEKVMRKRKHKENDFRRGRRNFSKDEIEELNVIKQRLREAEQNESRSLREHLQTFNDGVLAIIITIIVLEIQPALHEVHYDRFLVSISIFLITFFIIADFWYDLHLIYAYYILKPRKATAIVDFIFLADLALLPVMTKWIMEEPSTFAVANYGVVFLIAKIFEYLIQYVGTKQTLNGNSKIMEIFISRSFVRRVIVTLLSNVILISLSFYSPRIAMILYLVVPILSFVYPIRPSRIR</sequence>
<feature type="transmembrane region" description="Helical" evidence="14">
    <location>
        <begin position="148"/>
        <end position="170"/>
    </location>
</feature>
<keyword evidence="6" id="KW-0631">Potassium channel</keyword>
<feature type="coiled-coil region" evidence="13">
    <location>
        <begin position="21"/>
        <end position="51"/>
    </location>
</feature>
<name>A0A0R1UDL1_9LACO</name>
<evidence type="ECO:0000256" key="2">
    <source>
        <dbReference type="ARBA" id="ARBA00006920"/>
    </source>
</evidence>
<keyword evidence="11" id="KW-0407">Ion channel</keyword>
<evidence type="ECO:0000256" key="6">
    <source>
        <dbReference type="ARBA" id="ARBA00022826"/>
    </source>
</evidence>
<protein>
    <submittedName>
        <fullName evidence="15">Integral membrane protein</fullName>
    </submittedName>
</protein>
<feature type="transmembrane region" description="Helical" evidence="14">
    <location>
        <begin position="191"/>
        <end position="209"/>
    </location>
</feature>